<feature type="signal peptide" evidence="2">
    <location>
        <begin position="1"/>
        <end position="29"/>
    </location>
</feature>
<proteinExistence type="inferred from homology"/>
<dbReference type="AlphaFoldDB" id="A0A853F7D1"/>
<dbReference type="PANTHER" id="PTHR42928:SF5">
    <property type="entry name" value="BLR1237 PROTEIN"/>
    <property type="match status" value="1"/>
</dbReference>
<dbReference type="CDD" id="cd13578">
    <property type="entry name" value="PBP2_Bug27"/>
    <property type="match status" value="1"/>
</dbReference>
<sequence>MNVAALKLACALATCLAIGVILPAGSATAADADNTAASYPSKPITMVVGYPPGGATDIIARLVADKLGQALHQPVIVENKAGAGSNIATDQVVRAQPDGYTLLVETIANATNMSIYKNLHYDSRKDLEPIVQFMASPSVLVVNPAVPAHNLKELIALAKSEPGKLSFASSGVGGSPHLAGEMLKLRAGIDMLHVPYKGATPALNDVLAGNVSLGFMTSLGALPHMQAGKLRPIAVASPHRLADLPDVPTMAEAGLPDFDVVSWNGLAAPSGTPKPIIDKLNKEVNSILAMPDVRQRLKSLGAEPVGGTPEAFKAYVNAEIEKWGVVARKANISLD</sequence>
<evidence type="ECO:0000313" key="4">
    <source>
        <dbReference type="Proteomes" id="UP000580517"/>
    </source>
</evidence>
<accession>A0A853F7D1</accession>
<dbReference type="PIRSF" id="PIRSF017082">
    <property type="entry name" value="YflP"/>
    <property type="match status" value="1"/>
</dbReference>
<feature type="chain" id="PRO_5032315854" evidence="2">
    <location>
        <begin position="30"/>
        <end position="335"/>
    </location>
</feature>
<dbReference type="Gene3D" id="3.40.190.150">
    <property type="entry name" value="Bordetella uptake gene, domain 1"/>
    <property type="match status" value="1"/>
</dbReference>
<evidence type="ECO:0000256" key="1">
    <source>
        <dbReference type="ARBA" id="ARBA00006987"/>
    </source>
</evidence>
<comment type="caution">
    <text evidence="3">The sequence shown here is derived from an EMBL/GenBank/DDBJ whole genome shotgun (WGS) entry which is preliminary data.</text>
</comment>
<dbReference type="EMBL" id="JACCEW010000001">
    <property type="protein sequence ID" value="NYT35879.1"/>
    <property type="molecule type" value="Genomic_DNA"/>
</dbReference>
<keyword evidence="2" id="KW-0732">Signal</keyword>
<dbReference type="Gene3D" id="3.40.190.10">
    <property type="entry name" value="Periplasmic binding protein-like II"/>
    <property type="match status" value="1"/>
</dbReference>
<reference evidence="3 4" key="1">
    <citation type="submission" date="2020-07" db="EMBL/GenBank/DDBJ databases">
        <title>Taxonomic revisions and descriptions of new bacterial species based on genomic comparisons in the high-G+C-content subgroup of the family Alcaligenaceae.</title>
        <authorList>
            <person name="Szabo A."/>
            <person name="Felfoldi T."/>
        </authorList>
    </citation>
    <scope>NUCLEOTIDE SEQUENCE [LARGE SCALE GENOMIC DNA]</scope>
    <source>
        <strain evidence="3 4">DSM 25264</strain>
    </source>
</reference>
<dbReference type="OrthoDB" id="8678477at2"/>
<dbReference type="RefSeq" id="WP_129967818.1">
    <property type="nucleotide sequence ID" value="NZ_JACCEW010000001.1"/>
</dbReference>
<gene>
    <name evidence="3" type="ORF">H0A68_03270</name>
</gene>
<dbReference type="InterPro" id="IPR005064">
    <property type="entry name" value="BUG"/>
</dbReference>
<dbReference type="PANTHER" id="PTHR42928">
    <property type="entry name" value="TRICARBOXYLATE-BINDING PROTEIN"/>
    <property type="match status" value="1"/>
</dbReference>
<dbReference type="SUPFAM" id="SSF53850">
    <property type="entry name" value="Periplasmic binding protein-like II"/>
    <property type="match status" value="1"/>
</dbReference>
<keyword evidence="4" id="KW-1185">Reference proteome</keyword>
<evidence type="ECO:0000313" key="3">
    <source>
        <dbReference type="EMBL" id="NYT35879.1"/>
    </source>
</evidence>
<evidence type="ECO:0000256" key="2">
    <source>
        <dbReference type="SAM" id="SignalP"/>
    </source>
</evidence>
<name>A0A853F7D1_9BURK</name>
<dbReference type="InterPro" id="IPR042100">
    <property type="entry name" value="Bug_dom1"/>
</dbReference>
<comment type="similarity">
    <text evidence="1">Belongs to the UPF0065 (bug) family.</text>
</comment>
<dbReference type="Pfam" id="PF03401">
    <property type="entry name" value="TctC"/>
    <property type="match status" value="1"/>
</dbReference>
<organism evidence="3 4">
    <name type="scientific">Allopusillimonas soli</name>
    <dbReference type="NCBI Taxonomy" id="659016"/>
    <lineage>
        <taxon>Bacteria</taxon>
        <taxon>Pseudomonadati</taxon>
        <taxon>Pseudomonadota</taxon>
        <taxon>Betaproteobacteria</taxon>
        <taxon>Burkholderiales</taxon>
        <taxon>Alcaligenaceae</taxon>
        <taxon>Allopusillimonas</taxon>
    </lineage>
</organism>
<protein>
    <submittedName>
        <fullName evidence="3">Tripartite tricarboxylate transporter substrate binding protein</fullName>
    </submittedName>
</protein>
<dbReference type="Proteomes" id="UP000580517">
    <property type="component" value="Unassembled WGS sequence"/>
</dbReference>